<evidence type="ECO:0000256" key="5">
    <source>
        <dbReference type="ARBA" id="ARBA00022705"/>
    </source>
</evidence>
<dbReference type="Proteomes" id="UP001204445">
    <property type="component" value="Unassembled WGS sequence"/>
</dbReference>
<comment type="subunit">
    <text evidence="3">Homodimer.</text>
</comment>
<evidence type="ECO:0000313" key="12">
    <source>
        <dbReference type="EMBL" id="MCS3902414.1"/>
    </source>
</evidence>
<dbReference type="Gene3D" id="4.10.520.10">
    <property type="entry name" value="IHF-like DNA-binding proteins"/>
    <property type="match status" value="1"/>
</dbReference>
<dbReference type="GO" id="GO:0003677">
    <property type="term" value="F:DNA binding"/>
    <property type="evidence" value="ECO:0007669"/>
    <property type="project" value="UniProtKB-KW"/>
</dbReference>
<comment type="function">
    <text evidence="10">DNA-binding protein that plays a critical role in nucleoid compaction, genome replication and DNA replication and transcription. Binds to both ssDNA and dsDNA with a binding site covering about 15 nucleotides. Displays DNA-supercoiling activity only when associated with the viral DNA topoisomerase 2.</text>
</comment>
<comment type="similarity">
    <text evidence="2 11">Belongs to the bacterial histone-like protein family.</text>
</comment>
<dbReference type="InterPro" id="IPR010992">
    <property type="entry name" value="IHF-like_DNA-bd_dom_sf"/>
</dbReference>
<reference evidence="12" key="1">
    <citation type="submission" date="2022-08" db="EMBL/GenBank/DDBJ databases">
        <title>Genomic Encyclopedia of Type Strains, Phase III (KMG-III): the genomes of soil and plant-associated and newly described type strains.</title>
        <authorList>
            <person name="Whitman W."/>
        </authorList>
    </citation>
    <scope>NUCLEOTIDE SEQUENCE</scope>
    <source>
        <strain evidence="12">HMT 1</strain>
    </source>
</reference>
<keyword evidence="5" id="KW-0235">DNA replication</keyword>
<dbReference type="CDD" id="cd13834">
    <property type="entry name" value="HU_like"/>
    <property type="match status" value="1"/>
</dbReference>
<dbReference type="EMBL" id="JANUCT010000002">
    <property type="protein sequence ID" value="MCS3902414.1"/>
    <property type="molecule type" value="Genomic_DNA"/>
</dbReference>
<keyword evidence="6" id="KW-0426">Late protein</keyword>
<dbReference type="PANTHER" id="PTHR33175">
    <property type="entry name" value="DNA-BINDING PROTEIN HU"/>
    <property type="match status" value="1"/>
</dbReference>
<gene>
    <name evidence="12" type="ORF">J2T55_000410</name>
</gene>
<dbReference type="RefSeq" id="WP_259053931.1">
    <property type="nucleotide sequence ID" value="NZ_JANUCT010000002.1"/>
</dbReference>
<evidence type="ECO:0000256" key="3">
    <source>
        <dbReference type="ARBA" id="ARBA00011738"/>
    </source>
</evidence>
<accession>A0AAE3HJW2</accession>
<evidence type="ECO:0000256" key="9">
    <source>
        <dbReference type="ARBA" id="ARBA00033227"/>
    </source>
</evidence>
<dbReference type="PANTHER" id="PTHR33175:SF13">
    <property type="entry name" value="HISTONE-LIKE PROTEIN"/>
    <property type="match status" value="1"/>
</dbReference>
<comment type="subcellular location">
    <subcellularLocation>
        <location evidence="1">Virion</location>
    </subcellularLocation>
</comment>
<sequence length="108" mass="11991">MAIKAIKEKQTKAQIISDIADATEMTKKDVKSVLAALSDQAKRHLVKRGSGEFSIPEMGVKLRRKEQPARKARKGVNPFTGEEMMIKAKPKSITVRATVLKAMKDDLQ</sequence>
<dbReference type="Pfam" id="PF00216">
    <property type="entry name" value="Bac_DNA_binding"/>
    <property type="match status" value="1"/>
</dbReference>
<dbReference type="SMART" id="SM00411">
    <property type="entry name" value="BHL"/>
    <property type="match status" value="1"/>
</dbReference>
<keyword evidence="13" id="KW-1185">Reference proteome</keyword>
<proteinExistence type="inferred from homology"/>
<comment type="caution">
    <text evidence="12">The sequence shown here is derived from an EMBL/GenBank/DDBJ whole genome shotgun (WGS) entry which is preliminary data.</text>
</comment>
<organism evidence="12 13">
    <name type="scientific">Methylohalomonas lacus</name>
    <dbReference type="NCBI Taxonomy" id="398773"/>
    <lineage>
        <taxon>Bacteria</taxon>
        <taxon>Pseudomonadati</taxon>
        <taxon>Pseudomonadota</taxon>
        <taxon>Gammaproteobacteria</taxon>
        <taxon>Methylohalomonadales</taxon>
        <taxon>Methylohalomonadaceae</taxon>
        <taxon>Methylohalomonas</taxon>
    </lineage>
</organism>
<name>A0AAE3HJW2_9GAMM</name>
<dbReference type="InterPro" id="IPR000119">
    <property type="entry name" value="Hist_DNA-bd"/>
</dbReference>
<evidence type="ECO:0000256" key="11">
    <source>
        <dbReference type="RuleBase" id="RU003939"/>
    </source>
</evidence>
<dbReference type="GO" id="GO:0030527">
    <property type="term" value="F:structural constituent of chromatin"/>
    <property type="evidence" value="ECO:0007669"/>
    <property type="project" value="InterPro"/>
</dbReference>
<dbReference type="GO" id="GO:0006260">
    <property type="term" value="P:DNA replication"/>
    <property type="evidence" value="ECO:0007669"/>
    <property type="project" value="UniProtKB-KW"/>
</dbReference>
<evidence type="ECO:0000256" key="1">
    <source>
        <dbReference type="ARBA" id="ARBA00004328"/>
    </source>
</evidence>
<dbReference type="GO" id="GO:0005829">
    <property type="term" value="C:cytosol"/>
    <property type="evidence" value="ECO:0007669"/>
    <property type="project" value="TreeGrafter"/>
</dbReference>
<protein>
    <recommendedName>
        <fullName evidence="4">Viral histone-like protein</fullName>
    </recommendedName>
    <alternativeName>
        <fullName evidence="9">DNA-binding protein pA104R</fullName>
    </alternativeName>
    <alternativeName>
        <fullName evidence="8">pA104R</fullName>
    </alternativeName>
</protein>
<evidence type="ECO:0000256" key="4">
    <source>
        <dbReference type="ARBA" id="ARBA00016145"/>
    </source>
</evidence>
<evidence type="ECO:0000256" key="8">
    <source>
        <dbReference type="ARBA" id="ARBA00033120"/>
    </source>
</evidence>
<evidence type="ECO:0000313" key="13">
    <source>
        <dbReference type="Proteomes" id="UP001204445"/>
    </source>
</evidence>
<dbReference type="AlphaFoldDB" id="A0AAE3HJW2"/>
<dbReference type="SUPFAM" id="SSF47729">
    <property type="entry name" value="IHF-like DNA-binding proteins"/>
    <property type="match status" value="1"/>
</dbReference>
<evidence type="ECO:0000256" key="2">
    <source>
        <dbReference type="ARBA" id="ARBA00010529"/>
    </source>
</evidence>
<evidence type="ECO:0000256" key="6">
    <source>
        <dbReference type="ARBA" id="ARBA00022921"/>
    </source>
</evidence>
<evidence type="ECO:0000256" key="7">
    <source>
        <dbReference type="ARBA" id="ARBA00023125"/>
    </source>
</evidence>
<evidence type="ECO:0000256" key="10">
    <source>
        <dbReference type="ARBA" id="ARBA00046140"/>
    </source>
</evidence>
<keyword evidence="7 12" id="KW-0238">DNA-binding</keyword>